<name>A0A5B8IHM6_9VIRU</name>
<dbReference type="GO" id="GO:0004721">
    <property type="term" value="F:phosphoprotein phosphatase activity"/>
    <property type="evidence" value="ECO:0007669"/>
    <property type="project" value="InterPro"/>
</dbReference>
<protein>
    <submittedName>
        <fullName evidence="1">Uncharacterized protein</fullName>
    </submittedName>
</protein>
<evidence type="ECO:0000313" key="1">
    <source>
        <dbReference type="EMBL" id="QDY52025.1"/>
    </source>
</evidence>
<dbReference type="Pfam" id="PF13350">
    <property type="entry name" value="Y_phosphatase3"/>
    <property type="match status" value="1"/>
</dbReference>
<dbReference type="InterPro" id="IPR029021">
    <property type="entry name" value="Prot-tyrosine_phosphatase-like"/>
</dbReference>
<dbReference type="InterPro" id="IPR026893">
    <property type="entry name" value="Tyr/Ser_Pase_IphP-type"/>
</dbReference>
<proteinExistence type="predicted"/>
<dbReference type="Gene3D" id="3.90.190.10">
    <property type="entry name" value="Protein tyrosine phosphatase superfamily"/>
    <property type="match status" value="1"/>
</dbReference>
<organism evidence="1">
    <name type="scientific">Mimiviridae sp. ChoanoV1</name>
    <dbReference type="NCBI Taxonomy" id="2596887"/>
    <lineage>
        <taxon>Viruses</taxon>
        <taxon>Varidnaviria</taxon>
        <taxon>Bamfordvirae</taxon>
        <taxon>Nucleocytoviricota</taxon>
        <taxon>Megaviricetes</taxon>
        <taxon>Imitervirales</taxon>
        <taxon>Schizomimiviridae</taxon>
    </lineage>
</organism>
<dbReference type="InterPro" id="IPR016130">
    <property type="entry name" value="Tyr_Pase_AS"/>
</dbReference>
<reference evidence="1" key="1">
    <citation type="submission" date="2018-11" db="EMBL/GenBank/DDBJ databases">
        <title>A distinct lineage of giant viruses engineers rhodopsin photosystems in predatory marine eukaryotes.</title>
        <authorList>
            <person name="Needham D.M."/>
            <person name="Yoshizawa S."/>
            <person name="Hosaka T."/>
            <person name="Poirier C."/>
            <person name="Choi C.-J."/>
            <person name="Hehenberger E."/>
            <person name="Irwin N.A.T."/>
            <person name="Wilken S."/>
            <person name="Yung C.-M."/>
            <person name="Bachy C."/>
            <person name="Kurihara R."/>
            <person name="Nakajima Y."/>
            <person name="Kojima K."/>
            <person name="Kimura-Someya T."/>
            <person name="Leonard G."/>
            <person name="Malmstrom R.R."/>
            <person name="Mende D."/>
            <person name="Olson D.K."/>
            <person name="Sudo Y."/>
            <person name="Sudek S."/>
            <person name="Richards T.A."/>
            <person name="DeLong E.F."/>
            <person name="Keeling P.J."/>
            <person name="Santoro A.E."/>
            <person name="Shirouzu M."/>
            <person name="Iwasaki W."/>
            <person name="Worden A.Z."/>
        </authorList>
    </citation>
    <scope>NUCLEOTIDE SEQUENCE</scope>
</reference>
<dbReference type="PANTHER" id="PTHR31126">
    <property type="entry name" value="TYROSINE-PROTEIN PHOSPHATASE"/>
    <property type="match status" value="1"/>
</dbReference>
<gene>
    <name evidence="1" type="ORF">3_4</name>
</gene>
<dbReference type="PROSITE" id="PS00383">
    <property type="entry name" value="TYR_PHOSPHATASE_1"/>
    <property type="match status" value="1"/>
</dbReference>
<dbReference type="PANTHER" id="PTHR31126:SF1">
    <property type="entry name" value="TYROSINE SPECIFIC PROTEIN PHOSPHATASES DOMAIN-CONTAINING PROTEIN"/>
    <property type="match status" value="1"/>
</dbReference>
<accession>A0A5B8IHM6</accession>
<dbReference type="EMBL" id="MK250087">
    <property type="protein sequence ID" value="QDY52025.1"/>
    <property type="molecule type" value="Genomic_DNA"/>
</dbReference>
<sequence>MIHIELEGTINTRDLGGYFLDNININKGILFRSDKLSNLTECDINKLKNLGIKRIVDFRSELEKTREPDIIPDGMKYIEMPISVDKKINEELKDILSGNNDKDIRDFLIDANKEFVLDHQSVFSNFLKDLVKYKEPTLFHCTAGKDRTGFAAYLIYSICGINEDFIILDYLSSNKYIDKNIDTQIDNISKIMGLTLEEAKEMEPILRVDIDFINSAIDTINENYDSVKEFITNTLNFSLREQDQLKELLISKY</sequence>
<dbReference type="SUPFAM" id="SSF52799">
    <property type="entry name" value="(Phosphotyrosine protein) phosphatases II"/>
    <property type="match status" value="1"/>
</dbReference>